<dbReference type="SMART" id="SM00380">
    <property type="entry name" value="AP2"/>
    <property type="match status" value="1"/>
</dbReference>
<dbReference type="InterPro" id="IPR050913">
    <property type="entry name" value="AP2/ERF_ERF"/>
</dbReference>
<gene>
    <name evidence="7" type="ORF">O6P43_008579</name>
</gene>
<evidence type="ECO:0000256" key="4">
    <source>
        <dbReference type="ARBA" id="ARBA00023163"/>
    </source>
</evidence>
<dbReference type="GO" id="GO:0003700">
    <property type="term" value="F:DNA-binding transcription factor activity"/>
    <property type="evidence" value="ECO:0007669"/>
    <property type="project" value="InterPro"/>
</dbReference>
<comment type="caution">
    <text evidence="7">The sequence shown here is derived from an EMBL/GenBank/DDBJ whole genome shotgun (WGS) entry which is preliminary data.</text>
</comment>
<keyword evidence="4" id="KW-0804">Transcription</keyword>
<dbReference type="GO" id="GO:0003677">
    <property type="term" value="F:DNA binding"/>
    <property type="evidence" value="ECO:0007669"/>
    <property type="project" value="UniProtKB-KW"/>
</dbReference>
<dbReference type="Pfam" id="PF00847">
    <property type="entry name" value="AP2"/>
    <property type="match status" value="1"/>
</dbReference>
<comment type="subcellular location">
    <subcellularLocation>
        <location evidence="1">Nucleus</location>
    </subcellularLocation>
</comment>
<accession>A0AAD7M601</accession>
<reference evidence="7" key="1">
    <citation type="journal article" date="2023" name="Science">
        <title>Elucidation of the pathway for biosynthesis of saponin adjuvants from the soapbark tree.</title>
        <authorList>
            <person name="Reed J."/>
            <person name="Orme A."/>
            <person name="El-Demerdash A."/>
            <person name="Owen C."/>
            <person name="Martin L.B.B."/>
            <person name="Misra R.C."/>
            <person name="Kikuchi S."/>
            <person name="Rejzek M."/>
            <person name="Martin A.C."/>
            <person name="Harkess A."/>
            <person name="Leebens-Mack J."/>
            <person name="Louveau T."/>
            <person name="Stephenson M.J."/>
            <person name="Osbourn A."/>
        </authorList>
    </citation>
    <scope>NUCLEOTIDE SEQUENCE</scope>
    <source>
        <strain evidence="7">S10</strain>
    </source>
</reference>
<dbReference type="InterPro" id="IPR016177">
    <property type="entry name" value="DNA-bd_dom_sf"/>
</dbReference>
<evidence type="ECO:0000259" key="6">
    <source>
        <dbReference type="PROSITE" id="PS51032"/>
    </source>
</evidence>
<evidence type="ECO:0000256" key="1">
    <source>
        <dbReference type="ARBA" id="ARBA00004123"/>
    </source>
</evidence>
<dbReference type="SUPFAM" id="SSF54171">
    <property type="entry name" value="DNA-binding domain"/>
    <property type="match status" value="1"/>
</dbReference>
<feature type="domain" description="AP2/ERF" evidence="6">
    <location>
        <begin position="112"/>
        <end position="178"/>
    </location>
</feature>
<dbReference type="EMBL" id="JARAOO010000004">
    <property type="protein sequence ID" value="KAJ7970383.1"/>
    <property type="molecule type" value="Genomic_DNA"/>
</dbReference>
<evidence type="ECO:0000256" key="3">
    <source>
        <dbReference type="ARBA" id="ARBA00023125"/>
    </source>
</evidence>
<evidence type="ECO:0000313" key="7">
    <source>
        <dbReference type="EMBL" id="KAJ7970383.1"/>
    </source>
</evidence>
<proteinExistence type="predicted"/>
<name>A0AAD7M601_QUISA</name>
<dbReference type="Proteomes" id="UP001163823">
    <property type="component" value="Chromosome 4"/>
</dbReference>
<dbReference type="CDD" id="cd00018">
    <property type="entry name" value="AP2"/>
    <property type="match status" value="1"/>
</dbReference>
<evidence type="ECO:0000256" key="2">
    <source>
        <dbReference type="ARBA" id="ARBA00023015"/>
    </source>
</evidence>
<keyword evidence="3" id="KW-0238">DNA-binding</keyword>
<protein>
    <submittedName>
        <fullName evidence="7">Ethylene-responsive transcription factor</fullName>
    </submittedName>
</protein>
<dbReference type="PROSITE" id="PS51032">
    <property type="entry name" value="AP2_ERF"/>
    <property type="match status" value="1"/>
</dbReference>
<dbReference type="InterPro" id="IPR036955">
    <property type="entry name" value="AP2/ERF_dom_sf"/>
</dbReference>
<keyword evidence="2" id="KW-0805">Transcription regulation</keyword>
<dbReference type="PANTHER" id="PTHR31194">
    <property type="entry name" value="SHN SHINE , DNA BINDING / TRANSCRIPTION FACTOR"/>
    <property type="match status" value="1"/>
</dbReference>
<dbReference type="GO" id="GO:0005634">
    <property type="term" value="C:nucleus"/>
    <property type="evidence" value="ECO:0007669"/>
    <property type="project" value="UniProtKB-SubCell"/>
</dbReference>
<sequence>MPPQRRQILKQKKYCKRGKENIASTEENQNFVRKVRIIFHDPDATDSSSEDGVYGRQNNQLVTGKRFVKEILVPGLPIKPCAGGPLQQNANCEKIIVNPNLLNTGSRKSSTIYRGVRRRKWGTYVAEIRDPFQRSRMWLGTFHTAEEAAHAYEKKREEFERMQLDMRKKDMSIDLSYESEEAREVYSPPSRSSVLDVTTTAPLGNGIHNPLKEAGIVIPVFGEEWSISDLFRVPIMPALDVLELNLDRPHKKSLPEFFCGINDMDDFYMVETEIGVTSNLPAVDDDFSNQDWIEDL</sequence>
<dbReference type="InterPro" id="IPR001471">
    <property type="entry name" value="AP2/ERF_dom"/>
</dbReference>
<keyword evidence="5" id="KW-0539">Nucleus</keyword>
<evidence type="ECO:0000313" key="8">
    <source>
        <dbReference type="Proteomes" id="UP001163823"/>
    </source>
</evidence>
<keyword evidence="8" id="KW-1185">Reference proteome</keyword>
<dbReference type="Gene3D" id="3.30.730.10">
    <property type="entry name" value="AP2/ERF domain"/>
    <property type="match status" value="1"/>
</dbReference>
<dbReference type="AlphaFoldDB" id="A0AAD7M601"/>
<dbReference type="KEGG" id="qsa:O6P43_008579"/>
<organism evidence="7 8">
    <name type="scientific">Quillaja saponaria</name>
    <name type="common">Soap bark tree</name>
    <dbReference type="NCBI Taxonomy" id="32244"/>
    <lineage>
        <taxon>Eukaryota</taxon>
        <taxon>Viridiplantae</taxon>
        <taxon>Streptophyta</taxon>
        <taxon>Embryophyta</taxon>
        <taxon>Tracheophyta</taxon>
        <taxon>Spermatophyta</taxon>
        <taxon>Magnoliopsida</taxon>
        <taxon>eudicotyledons</taxon>
        <taxon>Gunneridae</taxon>
        <taxon>Pentapetalae</taxon>
        <taxon>rosids</taxon>
        <taxon>fabids</taxon>
        <taxon>Fabales</taxon>
        <taxon>Quillajaceae</taxon>
        <taxon>Quillaja</taxon>
    </lineage>
</organism>
<evidence type="ECO:0000256" key="5">
    <source>
        <dbReference type="ARBA" id="ARBA00023242"/>
    </source>
</evidence>
<dbReference type="PANTHER" id="PTHR31194:SF202">
    <property type="entry name" value="ETHYLENE-RESPONSIVE TRANSCRIPTION FACTOR ERF070"/>
    <property type="match status" value="1"/>
</dbReference>
<dbReference type="PRINTS" id="PR00367">
    <property type="entry name" value="ETHRSPELEMNT"/>
</dbReference>